<evidence type="ECO:0000313" key="2">
    <source>
        <dbReference type="Proteomes" id="UP000184188"/>
    </source>
</evidence>
<dbReference type="SUPFAM" id="SSF52540">
    <property type="entry name" value="P-loop containing nucleoside triphosphate hydrolases"/>
    <property type="match status" value="1"/>
</dbReference>
<dbReference type="STRING" id="1073090.A0A1L9SE37"/>
<keyword evidence="2" id="KW-1185">Reference proteome</keyword>
<dbReference type="Gene3D" id="3.40.50.300">
    <property type="entry name" value="P-loop containing nucleotide triphosphate hydrolases"/>
    <property type="match status" value="1"/>
</dbReference>
<dbReference type="RefSeq" id="XP_022579959.1">
    <property type="nucleotide sequence ID" value="XM_022729631.1"/>
</dbReference>
<dbReference type="InterPro" id="IPR027417">
    <property type="entry name" value="P-loop_NTPase"/>
</dbReference>
<dbReference type="AlphaFoldDB" id="A0A1L9SE37"/>
<evidence type="ECO:0008006" key="3">
    <source>
        <dbReference type="Google" id="ProtNLM"/>
    </source>
</evidence>
<reference evidence="2" key="1">
    <citation type="journal article" date="2017" name="Genome Biol.">
        <title>Comparative genomics reveals high biological diversity and specific adaptations in the industrially and medically important fungal genus Aspergillus.</title>
        <authorList>
            <person name="de Vries R.P."/>
            <person name="Riley R."/>
            <person name="Wiebenga A."/>
            <person name="Aguilar-Osorio G."/>
            <person name="Amillis S."/>
            <person name="Uchima C.A."/>
            <person name="Anderluh G."/>
            <person name="Asadollahi M."/>
            <person name="Askin M."/>
            <person name="Barry K."/>
            <person name="Battaglia E."/>
            <person name="Bayram O."/>
            <person name="Benocci T."/>
            <person name="Braus-Stromeyer S.A."/>
            <person name="Caldana C."/>
            <person name="Canovas D."/>
            <person name="Cerqueira G.C."/>
            <person name="Chen F."/>
            <person name="Chen W."/>
            <person name="Choi C."/>
            <person name="Clum A."/>
            <person name="Dos Santos R.A."/>
            <person name="Damasio A.R."/>
            <person name="Diallinas G."/>
            <person name="Emri T."/>
            <person name="Fekete E."/>
            <person name="Flipphi M."/>
            <person name="Freyberg S."/>
            <person name="Gallo A."/>
            <person name="Gournas C."/>
            <person name="Habgood R."/>
            <person name="Hainaut M."/>
            <person name="Harispe M.L."/>
            <person name="Henrissat B."/>
            <person name="Hilden K.S."/>
            <person name="Hope R."/>
            <person name="Hossain A."/>
            <person name="Karabika E."/>
            <person name="Karaffa L."/>
            <person name="Karanyi Z."/>
            <person name="Krasevec N."/>
            <person name="Kuo A."/>
            <person name="Kusch H."/>
            <person name="LaButti K."/>
            <person name="Lagendijk E.L."/>
            <person name="Lapidus A."/>
            <person name="Levasseur A."/>
            <person name="Lindquist E."/>
            <person name="Lipzen A."/>
            <person name="Logrieco A.F."/>
            <person name="MacCabe A."/>
            <person name="Maekelae M.R."/>
            <person name="Malavazi I."/>
            <person name="Melin P."/>
            <person name="Meyer V."/>
            <person name="Mielnichuk N."/>
            <person name="Miskei M."/>
            <person name="Molnar A.P."/>
            <person name="Mule G."/>
            <person name="Ngan C.Y."/>
            <person name="Orejas M."/>
            <person name="Orosz E."/>
            <person name="Ouedraogo J.P."/>
            <person name="Overkamp K.M."/>
            <person name="Park H.-S."/>
            <person name="Perrone G."/>
            <person name="Piumi F."/>
            <person name="Punt P.J."/>
            <person name="Ram A.F."/>
            <person name="Ramon A."/>
            <person name="Rauscher S."/>
            <person name="Record E."/>
            <person name="Riano-Pachon D.M."/>
            <person name="Robert V."/>
            <person name="Roehrig J."/>
            <person name="Ruller R."/>
            <person name="Salamov A."/>
            <person name="Salih N.S."/>
            <person name="Samson R.A."/>
            <person name="Sandor E."/>
            <person name="Sanguinetti M."/>
            <person name="Schuetze T."/>
            <person name="Sepcic K."/>
            <person name="Shelest E."/>
            <person name="Sherlock G."/>
            <person name="Sophianopoulou V."/>
            <person name="Squina F.M."/>
            <person name="Sun H."/>
            <person name="Susca A."/>
            <person name="Todd R.B."/>
            <person name="Tsang A."/>
            <person name="Unkles S.E."/>
            <person name="van de Wiele N."/>
            <person name="van Rossen-Uffink D."/>
            <person name="Oliveira J.V."/>
            <person name="Vesth T.C."/>
            <person name="Visser J."/>
            <person name="Yu J.-H."/>
            <person name="Zhou M."/>
            <person name="Andersen M.R."/>
            <person name="Archer D.B."/>
            <person name="Baker S.E."/>
            <person name="Benoit I."/>
            <person name="Brakhage A.A."/>
            <person name="Braus G.H."/>
            <person name="Fischer R."/>
            <person name="Frisvad J.C."/>
            <person name="Goldman G.H."/>
            <person name="Houbraken J."/>
            <person name="Oakley B."/>
            <person name="Pocsi I."/>
            <person name="Scazzocchio C."/>
            <person name="Seiboth B."/>
            <person name="vanKuyk P.A."/>
            <person name="Wortman J."/>
            <person name="Dyer P.S."/>
            <person name="Grigoriev I.V."/>
        </authorList>
    </citation>
    <scope>NUCLEOTIDE SEQUENCE [LARGE SCALE GENOMIC DNA]</scope>
    <source>
        <strain evidence="2">CBS 506.65</strain>
    </source>
</reference>
<organism evidence="1 2">
    <name type="scientific">Penicilliopsis zonata CBS 506.65</name>
    <dbReference type="NCBI Taxonomy" id="1073090"/>
    <lineage>
        <taxon>Eukaryota</taxon>
        <taxon>Fungi</taxon>
        <taxon>Dikarya</taxon>
        <taxon>Ascomycota</taxon>
        <taxon>Pezizomycotina</taxon>
        <taxon>Eurotiomycetes</taxon>
        <taxon>Eurotiomycetidae</taxon>
        <taxon>Eurotiales</taxon>
        <taxon>Aspergillaceae</taxon>
        <taxon>Penicilliopsis</taxon>
    </lineage>
</organism>
<sequence length="452" mass="49657">MSAIRQEALRHLQFVETNQSSVNTSREHLAEEVSAAPLFSAITRQLVESPEYRQNPTTQAATGVASSVWPQYGLLGLRLQAGTNIKDEGNLVYTNVSAPWSAFICGSQGSGKSHTLSCLLENALIAPSPGGKLSSPLAAMVLHYDKFTGFSSTQLCEAAYLYTSNIPKHLNITTMKKLMGLNVGGEQPLYMEVVTKILREMAEQMQNGQGFSYRAFRAKLEQEKFLGTQNLPLNMRLQVLESFLEPQPAHGKRPQKRPYSPNTWKFERGTLTIIDLSCPFVGPDDACALFNICVSLFLEGRGHAGRIIALDEAHKFLETTSGEAVELTETLLSIVRQQRHLGTRVMIATQEPTVSPKLLDLCNVTIVHRFASPSWFKAIEGHIAGAGVGSSDIFRKIVRLATGEALVFCPTALLDVGMETLNEPHAIQLGPGYIRLKVRKRFTMDGGRSILA</sequence>
<dbReference type="GeneID" id="34616095"/>
<evidence type="ECO:0000313" key="1">
    <source>
        <dbReference type="EMBL" id="OJJ45449.1"/>
    </source>
</evidence>
<gene>
    <name evidence="1" type="ORF">ASPZODRAFT_69991</name>
</gene>
<dbReference type="EMBL" id="KV878345">
    <property type="protein sequence ID" value="OJJ45449.1"/>
    <property type="molecule type" value="Genomic_DNA"/>
</dbReference>
<dbReference type="OrthoDB" id="2316594at2759"/>
<accession>A0A1L9SE37</accession>
<name>A0A1L9SE37_9EURO</name>
<dbReference type="Proteomes" id="UP000184188">
    <property type="component" value="Unassembled WGS sequence"/>
</dbReference>
<protein>
    <recommendedName>
        <fullName evidence="3">AAA+ ATPase domain-containing protein</fullName>
    </recommendedName>
</protein>
<dbReference type="VEuPathDB" id="FungiDB:ASPZODRAFT_69991"/>
<proteinExistence type="predicted"/>